<dbReference type="EMBL" id="CP076361">
    <property type="protein sequence ID" value="QWK90040.1"/>
    <property type="molecule type" value="Genomic_DNA"/>
</dbReference>
<keyword evidence="3" id="KW-1185">Reference proteome</keyword>
<sequence length="298" mass="31733">MGHGSFLRLSVLAAMLAASALTPVAGARAEGVVPPASQSAPADARAAILHLSEVMQMGGVVEVMRAEGMDYGTLLRDEMFPGKGGSEWAATVALTYDPARMRAEFEDKLVAELLASPETVQVGLAFFGDARGQKILSLELEARRALMDDAAEAAAKAAVADMEAEGSPRLDALRRFAAANDLVEMNVMGALNANLAFYKGLSAGGAFGSAMTEEDMLADVWGQEADVRAETEEWLWSYLSLAYQPLSDEELQAYHDFSETPEGQKLNAAVFAAFDVSFVRISEDLGRAAARAMQGEDI</sequence>
<keyword evidence="1" id="KW-0732">Signal</keyword>
<name>A0A975P551_9RHOB</name>
<organism evidence="2 3">
    <name type="scientific">Gemmobacter fulvus</name>
    <dbReference type="NCBI Taxonomy" id="2840474"/>
    <lineage>
        <taxon>Bacteria</taxon>
        <taxon>Pseudomonadati</taxon>
        <taxon>Pseudomonadota</taxon>
        <taxon>Alphaproteobacteria</taxon>
        <taxon>Rhodobacterales</taxon>
        <taxon>Paracoccaceae</taxon>
        <taxon>Gemmobacter</taxon>
    </lineage>
</organism>
<dbReference type="KEGG" id="gfu:KM031_14590"/>
<dbReference type="AlphaFoldDB" id="A0A975P551"/>
<accession>A0A975P551</accession>
<evidence type="ECO:0000313" key="2">
    <source>
        <dbReference type="EMBL" id="QWK90040.1"/>
    </source>
</evidence>
<dbReference type="Proteomes" id="UP000679352">
    <property type="component" value="Chromosome"/>
</dbReference>
<proteinExistence type="predicted"/>
<protein>
    <submittedName>
        <fullName evidence="2">DUF2059 domain-containing protein</fullName>
    </submittedName>
</protein>
<gene>
    <name evidence="2" type="ORF">KM031_14590</name>
</gene>
<evidence type="ECO:0000256" key="1">
    <source>
        <dbReference type="SAM" id="SignalP"/>
    </source>
</evidence>
<feature type="chain" id="PRO_5037906744" evidence="1">
    <location>
        <begin position="21"/>
        <end position="298"/>
    </location>
</feature>
<reference evidence="2" key="1">
    <citation type="submission" date="2021-06" db="EMBL/GenBank/DDBJ databases">
        <title>Direct submission.</title>
        <authorList>
            <person name="Lee C.-S."/>
            <person name="Jin L."/>
        </authorList>
    </citation>
    <scope>NUCLEOTIDE SEQUENCE</scope>
    <source>
        <strain evidence="2">Con5</strain>
    </source>
</reference>
<feature type="signal peptide" evidence="1">
    <location>
        <begin position="1"/>
        <end position="20"/>
    </location>
</feature>
<dbReference type="RefSeq" id="WP_215506722.1">
    <property type="nucleotide sequence ID" value="NZ_CP076361.1"/>
</dbReference>
<evidence type="ECO:0000313" key="3">
    <source>
        <dbReference type="Proteomes" id="UP000679352"/>
    </source>
</evidence>